<feature type="domain" description="Methyltransferase" evidence="3">
    <location>
        <begin position="35"/>
        <end position="127"/>
    </location>
</feature>
<dbReference type="InterPro" id="IPR041698">
    <property type="entry name" value="Methyltransf_25"/>
</dbReference>
<dbReference type="RefSeq" id="WP_153341382.1">
    <property type="nucleotide sequence ID" value="NZ_WIVE01000006.1"/>
</dbReference>
<keyword evidence="1 4" id="KW-0489">Methyltransferase</keyword>
<dbReference type="Proteomes" id="UP000434582">
    <property type="component" value="Unassembled WGS sequence"/>
</dbReference>
<proteinExistence type="predicted"/>
<dbReference type="SUPFAM" id="SSF53335">
    <property type="entry name" value="S-adenosyl-L-methionine-dependent methyltransferases"/>
    <property type="match status" value="1"/>
</dbReference>
<dbReference type="InterPro" id="IPR029063">
    <property type="entry name" value="SAM-dependent_MTases_sf"/>
</dbReference>
<accession>A0A7X2D1X3</accession>
<dbReference type="Pfam" id="PF13649">
    <property type="entry name" value="Methyltransf_25"/>
    <property type="match status" value="1"/>
</dbReference>
<evidence type="ECO:0000313" key="5">
    <source>
        <dbReference type="Proteomes" id="UP000434582"/>
    </source>
</evidence>
<dbReference type="EMBL" id="WIVE01000006">
    <property type="protein sequence ID" value="MQX35664.1"/>
    <property type="molecule type" value="Genomic_DNA"/>
</dbReference>
<name>A0A7X2D1X3_9PROT</name>
<dbReference type="GO" id="GO:0032259">
    <property type="term" value="P:methylation"/>
    <property type="evidence" value="ECO:0007669"/>
    <property type="project" value="UniProtKB-KW"/>
</dbReference>
<comment type="caution">
    <text evidence="4">The sequence shown here is derived from an EMBL/GenBank/DDBJ whole genome shotgun (WGS) entry which is preliminary data.</text>
</comment>
<dbReference type="Gene3D" id="3.40.50.150">
    <property type="entry name" value="Vaccinia Virus protein VP39"/>
    <property type="match status" value="1"/>
</dbReference>
<organism evidence="4 5">
    <name type="scientific">Roseospira navarrensis</name>
    <dbReference type="NCBI Taxonomy" id="140058"/>
    <lineage>
        <taxon>Bacteria</taxon>
        <taxon>Pseudomonadati</taxon>
        <taxon>Pseudomonadota</taxon>
        <taxon>Alphaproteobacteria</taxon>
        <taxon>Rhodospirillales</taxon>
        <taxon>Rhodospirillaceae</taxon>
        <taxon>Roseospira</taxon>
    </lineage>
</organism>
<dbReference type="Gene3D" id="1.10.150.290">
    <property type="entry name" value="S-adenosyl-L-methionine-dependent methyltransferases"/>
    <property type="match status" value="1"/>
</dbReference>
<protein>
    <submittedName>
        <fullName evidence="4">Methyltransferase domain-containing protein</fullName>
    </submittedName>
</protein>
<dbReference type="InterPro" id="IPR023149">
    <property type="entry name" value="Trans_acon_MeTrfase_C"/>
</dbReference>
<dbReference type="AlphaFoldDB" id="A0A7X2D1X3"/>
<evidence type="ECO:0000256" key="1">
    <source>
        <dbReference type="ARBA" id="ARBA00022603"/>
    </source>
</evidence>
<keyword evidence="5" id="KW-1185">Reference proteome</keyword>
<dbReference type="PANTHER" id="PTHR43861">
    <property type="entry name" value="TRANS-ACONITATE 2-METHYLTRANSFERASE-RELATED"/>
    <property type="match status" value="1"/>
</dbReference>
<evidence type="ECO:0000313" key="4">
    <source>
        <dbReference type="EMBL" id="MQX35664.1"/>
    </source>
</evidence>
<sequence>MTDWSPADYLAFADHRLRPALDLLARVPVADPGRVVDLGCGTGTLTRYARERWPSAHLTGLDSSPAMLERARAESPADITWAEADIATWVPAADARPDVILSNAALHWVGDHDALFPRLLSALAPGGVLAVQMPRNYGRPALALIKATGMNGPWAERVADLVAKPPPVDPPDRYAARLLGAGVTDLELWETDYQQILPGPPETIADFTRSTALRPWLARLEDAPALQDGFLAAYRARVAAAYAPLPDGRALYPFRRLFLIARRPG</sequence>
<dbReference type="PANTHER" id="PTHR43861:SF1">
    <property type="entry name" value="TRANS-ACONITATE 2-METHYLTRANSFERASE"/>
    <property type="match status" value="1"/>
</dbReference>
<dbReference type="CDD" id="cd02440">
    <property type="entry name" value="AdoMet_MTases"/>
    <property type="match status" value="1"/>
</dbReference>
<dbReference type="GO" id="GO:0030798">
    <property type="term" value="F:trans-aconitate 2-methyltransferase activity"/>
    <property type="evidence" value="ECO:0007669"/>
    <property type="project" value="InterPro"/>
</dbReference>
<reference evidence="4 5" key="1">
    <citation type="submission" date="2019-10" db="EMBL/GenBank/DDBJ databases">
        <title>Draft whole-genome sequence of the purple nonsulfur photosynthetic bacterium Roseospira navarrensis DSM 15114.</title>
        <authorList>
            <person name="Kyndt J.A."/>
            <person name="Meyer T.E."/>
        </authorList>
    </citation>
    <scope>NUCLEOTIDE SEQUENCE [LARGE SCALE GENOMIC DNA]</scope>
    <source>
        <strain evidence="4 5">DSM 15114</strain>
    </source>
</reference>
<keyword evidence="2 4" id="KW-0808">Transferase</keyword>
<evidence type="ECO:0000256" key="2">
    <source>
        <dbReference type="ARBA" id="ARBA00022679"/>
    </source>
</evidence>
<dbReference type="OrthoDB" id="9795085at2"/>
<evidence type="ECO:0000259" key="3">
    <source>
        <dbReference type="Pfam" id="PF13649"/>
    </source>
</evidence>
<gene>
    <name evidence="4" type="ORF">GHC57_03945</name>
</gene>